<sequence length="185" mass="20250">MSNRYQNPGILLVIAVLLFSCADKKQTPESIAAQWCTLNGQVAVASEGAERDKALEARKSFEKRIEAKYRGDSVMMHAIFKAVEACEDASEGRKDKAVTDDDPSSLLPAAYSNATAAAEAYCTLINQSIAAAKNSNDAGLNKITAAKVLFEKNMEESYKDNAERRDSIFALVKPCMEKEVAFRSR</sequence>
<name>A0ABS8PV04_9BACT</name>
<dbReference type="EMBL" id="JAJNEC010000005">
    <property type="protein sequence ID" value="MCD2424118.1"/>
    <property type="molecule type" value="Genomic_DNA"/>
</dbReference>
<gene>
    <name evidence="1" type="ORF">LQ567_15165</name>
</gene>
<proteinExistence type="predicted"/>
<organism evidence="1 2">
    <name type="scientific">Niabella pedocola</name>
    <dbReference type="NCBI Taxonomy" id="1752077"/>
    <lineage>
        <taxon>Bacteria</taxon>
        <taxon>Pseudomonadati</taxon>
        <taxon>Bacteroidota</taxon>
        <taxon>Chitinophagia</taxon>
        <taxon>Chitinophagales</taxon>
        <taxon>Chitinophagaceae</taxon>
        <taxon>Niabella</taxon>
    </lineage>
</organism>
<evidence type="ECO:0000313" key="1">
    <source>
        <dbReference type="EMBL" id="MCD2424118.1"/>
    </source>
</evidence>
<evidence type="ECO:0000313" key="2">
    <source>
        <dbReference type="Proteomes" id="UP001199816"/>
    </source>
</evidence>
<reference evidence="1 2" key="1">
    <citation type="submission" date="2021-11" db="EMBL/GenBank/DDBJ databases">
        <title>Genomic of Niabella pedocola.</title>
        <authorList>
            <person name="Wu T."/>
        </authorList>
    </citation>
    <scope>NUCLEOTIDE SEQUENCE [LARGE SCALE GENOMIC DNA]</scope>
    <source>
        <strain evidence="1 2">JCM 31011</strain>
    </source>
</reference>
<protein>
    <recommendedName>
        <fullName evidence="3">Lipoprotein</fullName>
    </recommendedName>
</protein>
<keyword evidence="2" id="KW-1185">Reference proteome</keyword>
<dbReference type="RefSeq" id="WP_231005373.1">
    <property type="nucleotide sequence ID" value="NZ_JAJNEC010000005.1"/>
</dbReference>
<dbReference type="PROSITE" id="PS51257">
    <property type="entry name" value="PROKAR_LIPOPROTEIN"/>
    <property type="match status" value="1"/>
</dbReference>
<evidence type="ECO:0008006" key="3">
    <source>
        <dbReference type="Google" id="ProtNLM"/>
    </source>
</evidence>
<comment type="caution">
    <text evidence="1">The sequence shown here is derived from an EMBL/GenBank/DDBJ whole genome shotgun (WGS) entry which is preliminary data.</text>
</comment>
<accession>A0ABS8PV04</accession>
<dbReference type="Proteomes" id="UP001199816">
    <property type="component" value="Unassembled WGS sequence"/>
</dbReference>